<sequence length="204" mass="23479">MSAEKRLLQEYRSILKEQRQKGSLSTLSSNGILDLKPVSEDNFYKWTAKVKGPADTGYQDAFWELQIDIPSNYPTQPPKFTFIVSDDIPRNRRQRQANQILDDDEFEGAEKEVLRHCYRMPHPNIAFNTGEICLDILQAKWTPAWTLSSALTAIVLLLNDPEPLSPLDIDMANLMKVKDSKAYNSLIEYYVGRYSVEEEVYILN</sequence>
<dbReference type="PROSITE" id="PS00183">
    <property type="entry name" value="UBC_1"/>
    <property type="match status" value="1"/>
</dbReference>
<evidence type="ECO:0000313" key="9">
    <source>
        <dbReference type="Proteomes" id="UP000094565"/>
    </source>
</evidence>
<keyword evidence="4 6" id="KW-0067">ATP-binding</keyword>
<organism evidence="8 9">
    <name type="scientific">Komagataella pastoris</name>
    <name type="common">Yeast</name>
    <name type="synonym">Pichia pastoris</name>
    <dbReference type="NCBI Taxonomy" id="4922"/>
    <lineage>
        <taxon>Eukaryota</taxon>
        <taxon>Fungi</taxon>
        <taxon>Dikarya</taxon>
        <taxon>Ascomycota</taxon>
        <taxon>Saccharomycotina</taxon>
        <taxon>Pichiomycetes</taxon>
        <taxon>Pichiales</taxon>
        <taxon>Pichiaceae</taxon>
        <taxon>Komagataella</taxon>
    </lineage>
</organism>
<proteinExistence type="inferred from homology"/>
<accession>A0A1B2JIH7</accession>
<dbReference type="CDD" id="cd23812">
    <property type="entry name" value="UBCc_ScPEX4-like"/>
    <property type="match status" value="1"/>
</dbReference>
<evidence type="ECO:0000256" key="1">
    <source>
        <dbReference type="ARBA" id="ARBA00022679"/>
    </source>
</evidence>
<evidence type="ECO:0000256" key="2">
    <source>
        <dbReference type="ARBA" id="ARBA00022741"/>
    </source>
</evidence>
<dbReference type="InterPro" id="IPR023313">
    <property type="entry name" value="UBQ-conjugating_AS"/>
</dbReference>
<evidence type="ECO:0000256" key="3">
    <source>
        <dbReference type="ARBA" id="ARBA00022786"/>
    </source>
</evidence>
<keyword evidence="3 6" id="KW-0833">Ubl conjugation pathway</keyword>
<dbReference type="Gene3D" id="3.10.110.10">
    <property type="entry name" value="Ubiquitin Conjugating Enzyme"/>
    <property type="match status" value="1"/>
</dbReference>
<dbReference type="InterPro" id="IPR016135">
    <property type="entry name" value="UBQ-conjugating_enzyme/RWD"/>
</dbReference>
<evidence type="ECO:0000256" key="4">
    <source>
        <dbReference type="ARBA" id="ARBA00022840"/>
    </source>
</evidence>
<dbReference type="AlphaFoldDB" id="A0A1B2JIH7"/>
<dbReference type="InterPro" id="IPR000608">
    <property type="entry name" value="UBC"/>
</dbReference>
<dbReference type="SUPFAM" id="SSF54495">
    <property type="entry name" value="UBC-like"/>
    <property type="match status" value="1"/>
</dbReference>
<evidence type="ECO:0000256" key="5">
    <source>
        <dbReference type="PROSITE-ProRule" id="PRU10133"/>
    </source>
</evidence>
<dbReference type="OrthoDB" id="9973183at2759"/>
<protein>
    <submittedName>
        <fullName evidence="8">BA75_04840T0</fullName>
    </submittedName>
</protein>
<dbReference type="InterPro" id="IPR050113">
    <property type="entry name" value="Ub_conjugating_enzyme"/>
</dbReference>
<keyword evidence="9" id="KW-1185">Reference proteome</keyword>
<evidence type="ECO:0000256" key="6">
    <source>
        <dbReference type="RuleBase" id="RU362109"/>
    </source>
</evidence>
<feature type="domain" description="UBC core" evidence="7">
    <location>
        <begin position="2"/>
        <end position="196"/>
    </location>
</feature>
<gene>
    <name evidence="8" type="primary">PEX4</name>
    <name evidence="8" type="ORF">ATY40_BA7504840</name>
</gene>
<reference evidence="8 9" key="1">
    <citation type="submission" date="2016-02" db="EMBL/GenBank/DDBJ databases">
        <title>Comparative genomic and transcriptomic foundation for Pichia pastoris.</title>
        <authorList>
            <person name="Love K.R."/>
            <person name="Shah K.A."/>
            <person name="Whittaker C.A."/>
            <person name="Wu J."/>
            <person name="Bartlett M.C."/>
            <person name="Ma D."/>
            <person name="Leeson R.L."/>
            <person name="Priest M."/>
            <person name="Young S.K."/>
            <person name="Love J.C."/>
        </authorList>
    </citation>
    <scope>NUCLEOTIDE SEQUENCE [LARGE SCALE GENOMIC DNA]</scope>
    <source>
        <strain evidence="8 9">ATCC 28485</strain>
    </source>
</reference>
<evidence type="ECO:0000259" key="7">
    <source>
        <dbReference type="PROSITE" id="PS50127"/>
    </source>
</evidence>
<dbReference type="Pfam" id="PF00179">
    <property type="entry name" value="UQ_con"/>
    <property type="match status" value="1"/>
</dbReference>
<keyword evidence="1" id="KW-0808">Transferase</keyword>
<keyword evidence="2 6" id="KW-0547">Nucleotide-binding</keyword>
<feature type="active site" description="Glycyl thioester intermediate" evidence="5">
    <location>
        <position position="133"/>
    </location>
</feature>
<dbReference type="EMBL" id="CP014587">
    <property type="protein sequence ID" value="ANZ77665.1"/>
    <property type="molecule type" value="Genomic_DNA"/>
</dbReference>
<name>A0A1B2JIH7_PICPA</name>
<dbReference type="GO" id="GO:0016740">
    <property type="term" value="F:transferase activity"/>
    <property type="evidence" value="ECO:0007669"/>
    <property type="project" value="UniProtKB-KW"/>
</dbReference>
<dbReference type="GO" id="GO:0005524">
    <property type="term" value="F:ATP binding"/>
    <property type="evidence" value="ECO:0007669"/>
    <property type="project" value="UniProtKB-UniRule"/>
</dbReference>
<evidence type="ECO:0000313" key="8">
    <source>
        <dbReference type="EMBL" id="ANZ77665.1"/>
    </source>
</evidence>
<dbReference type="PANTHER" id="PTHR24067">
    <property type="entry name" value="UBIQUITIN-CONJUGATING ENZYME E2"/>
    <property type="match status" value="1"/>
</dbReference>
<dbReference type="SMART" id="SM00212">
    <property type="entry name" value="UBCc"/>
    <property type="match status" value="1"/>
</dbReference>
<dbReference type="PROSITE" id="PS50127">
    <property type="entry name" value="UBC_2"/>
    <property type="match status" value="1"/>
</dbReference>
<comment type="similarity">
    <text evidence="6">Belongs to the ubiquitin-conjugating enzyme family.</text>
</comment>
<dbReference type="Proteomes" id="UP000094565">
    <property type="component" value="Chromosome 4"/>
</dbReference>